<dbReference type="InterPro" id="IPR029044">
    <property type="entry name" value="Nucleotide-diphossugar_trans"/>
</dbReference>
<dbReference type="AlphaFoldDB" id="A0A430B5U1"/>
<dbReference type="SUPFAM" id="SSF53448">
    <property type="entry name" value="Nucleotide-diphospho-sugar transferases"/>
    <property type="match status" value="1"/>
</dbReference>
<proteinExistence type="predicted"/>
<dbReference type="InterPro" id="IPR050748">
    <property type="entry name" value="Glycosyltrans_8_dom-fam"/>
</dbReference>
<dbReference type="GO" id="GO:0046872">
    <property type="term" value="F:metal ion binding"/>
    <property type="evidence" value="ECO:0007669"/>
    <property type="project" value="UniProtKB-KW"/>
</dbReference>
<sequence length="312" mass="36146">MNEDKIHILVTLNENYLEPLKTMLVSLVHNNFLEDIDIWLIHQSISDEKIEELKNFTSFINCGLHVIKIDEDYFTNAPVSKKYPKEMYFRLLAPVILPSYLNKIIYLDPDILVINSIRPLWELDFQEMVFAASAHTGLTDISQDINNLRLGTEHAYYNTGVIAIDLTKAKKIIKKESIFSHIEESIITSLLLPDQDIFNALYGKMTLEIPDEIWNYDTRKFSKYITRTMGTVDFPWIIKNTVILHYCGKSKPWKVNSTSRFHALHKHYQNLTDRYETAVAVKVGDVVEDKKKELPRVTLGTVFDTDQNSSTL</sequence>
<evidence type="ECO:0000256" key="1">
    <source>
        <dbReference type="ARBA" id="ARBA00022676"/>
    </source>
</evidence>
<dbReference type="Gene3D" id="3.90.550.10">
    <property type="entry name" value="Spore Coat Polysaccharide Biosynthesis Protein SpsA, Chain A"/>
    <property type="match status" value="1"/>
</dbReference>
<comment type="caution">
    <text evidence="4">The sequence shown here is derived from an EMBL/GenBank/DDBJ whole genome shotgun (WGS) entry which is preliminary data.</text>
</comment>
<keyword evidence="3" id="KW-0479">Metal-binding</keyword>
<evidence type="ECO:0000256" key="3">
    <source>
        <dbReference type="ARBA" id="ARBA00022723"/>
    </source>
</evidence>
<evidence type="ECO:0000313" key="5">
    <source>
        <dbReference type="Proteomes" id="UP000287605"/>
    </source>
</evidence>
<organism evidence="4 5">
    <name type="scientific">Vagococcus elongatus</name>
    <dbReference type="NCBI Taxonomy" id="180344"/>
    <lineage>
        <taxon>Bacteria</taxon>
        <taxon>Bacillati</taxon>
        <taxon>Bacillota</taxon>
        <taxon>Bacilli</taxon>
        <taxon>Lactobacillales</taxon>
        <taxon>Enterococcaceae</taxon>
        <taxon>Vagococcus</taxon>
    </lineage>
</organism>
<keyword evidence="1" id="KW-0328">Glycosyltransferase</keyword>
<dbReference type="RefSeq" id="WP_126806324.1">
    <property type="nucleotide sequence ID" value="NZ_NGKA01000001.1"/>
</dbReference>
<reference evidence="4 5" key="1">
    <citation type="submission" date="2017-05" db="EMBL/GenBank/DDBJ databases">
        <title>Vagococcus spp. assemblies.</title>
        <authorList>
            <person name="Gulvik C.A."/>
        </authorList>
    </citation>
    <scope>NUCLEOTIDE SEQUENCE [LARGE SCALE GENOMIC DNA]</scope>
    <source>
        <strain evidence="4 5">CCUG 51432</strain>
    </source>
</reference>
<protein>
    <recommendedName>
        <fullName evidence="6">Glycosyl transferase</fullName>
    </recommendedName>
</protein>
<evidence type="ECO:0008006" key="6">
    <source>
        <dbReference type="Google" id="ProtNLM"/>
    </source>
</evidence>
<keyword evidence="2" id="KW-0808">Transferase</keyword>
<dbReference type="Pfam" id="PF01501">
    <property type="entry name" value="Glyco_transf_8"/>
    <property type="match status" value="1"/>
</dbReference>
<evidence type="ECO:0000313" key="4">
    <source>
        <dbReference type="EMBL" id="RSU15674.1"/>
    </source>
</evidence>
<gene>
    <name evidence="4" type="ORF">CBF29_00955</name>
</gene>
<dbReference type="Proteomes" id="UP000287605">
    <property type="component" value="Unassembled WGS sequence"/>
</dbReference>
<dbReference type="EMBL" id="NGKA01000001">
    <property type="protein sequence ID" value="RSU15674.1"/>
    <property type="molecule type" value="Genomic_DNA"/>
</dbReference>
<dbReference type="PANTHER" id="PTHR13778:SF47">
    <property type="entry name" value="LIPOPOLYSACCHARIDE 1,3-GALACTOSYLTRANSFERASE"/>
    <property type="match status" value="1"/>
</dbReference>
<dbReference type="CDD" id="cd04194">
    <property type="entry name" value="GT8_A4GalT_like"/>
    <property type="match status" value="1"/>
</dbReference>
<dbReference type="PANTHER" id="PTHR13778">
    <property type="entry name" value="GLYCOSYLTRANSFERASE 8 DOMAIN-CONTAINING PROTEIN"/>
    <property type="match status" value="1"/>
</dbReference>
<accession>A0A430B5U1</accession>
<dbReference type="GO" id="GO:0016757">
    <property type="term" value="F:glycosyltransferase activity"/>
    <property type="evidence" value="ECO:0007669"/>
    <property type="project" value="UniProtKB-KW"/>
</dbReference>
<dbReference type="InterPro" id="IPR002495">
    <property type="entry name" value="Glyco_trans_8"/>
</dbReference>
<name>A0A430B5U1_9ENTE</name>
<dbReference type="OrthoDB" id="5672604at2"/>
<keyword evidence="5" id="KW-1185">Reference proteome</keyword>
<evidence type="ECO:0000256" key="2">
    <source>
        <dbReference type="ARBA" id="ARBA00022679"/>
    </source>
</evidence>